<dbReference type="EMBL" id="LZYZ01000001">
    <property type="protein sequence ID" value="OOM15745.1"/>
    <property type="molecule type" value="Genomic_DNA"/>
</dbReference>
<keyword evidence="1" id="KW-1133">Transmembrane helix</keyword>
<evidence type="ECO:0000313" key="3">
    <source>
        <dbReference type="Proteomes" id="UP000191154"/>
    </source>
</evidence>
<dbReference type="RefSeq" id="WP_077863539.1">
    <property type="nucleotide sequence ID" value="NZ_LZYZ01000001.1"/>
</dbReference>
<proteinExistence type="predicted"/>
<reference evidence="2 3" key="1">
    <citation type="submission" date="2016-05" db="EMBL/GenBank/DDBJ databases">
        <title>Microbial solvent formation.</title>
        <authorList>
            <person name="Poehlein A."/>
            <person name="Montoya Solano J.D."/>
            <person name="Flitsch S."/>
            <person name="Krabben P."/>
            <person name="Duerre P."/>
            <person name="Daniel R."/>
        </authorList>
    </citation>
    <scope>NUCLEOTIDE SEQUENCE [LARGE SCALE GENOMIC DNA]</scope>
    <source>
        <strain evidence="2 3">L1-8</strain>
    </source>
</reference>
<keyword evidence="1" id="KW-0812">Transmembrane</keyword>
<keyword evidence="1" id="KW-0472">Membrane</keyword>
<name>A0A1S8NGZ9_CLOSA</name>
<comment type="caution">
    <text evidence="2">The sequence shown here is derived from an EMBL/GenBank/DDBJ whole genome shotgun (WGS) entry which is preliminary data.</text>
</comment>
<organism evidence="2 3">
    <name type="scientific">Clostridium saccharobutylicum</name>
    <dbReference type="NCBI Taxonomy" id="169679"/>
    <lineage>
        <taxon>Bacteria</taxon>
        <taxon>Bacillati</taxon>
        <taxon>Bacillota</taxon>
        <taxon>Clostridia</taxon>
        <taxon>Eubacteriales</taxon>
        <taxon>Clostridiaceae</taxon>
        <taxon>Clostridium</taxon>
    </lineage>
</organism>
<dbReference type="STRING" id="169679.CSACC_33430"/>
<evidence type="ECO:0000256" key="1">
    <source>
        <dbReference type="SAM" id="Phobius"/>
    </source>
</evidence>
<dbReference type="Proteomes" id="UP000191154">
    <property type="component" value="Unassembled WGS sequence"/>
</dbReference>
<accession>A0A1S8NGZ9</accession>
<feature type="transmembrane region" description="Helical" evidence="1">
    <location>
        <begin position="6"/>
        <end position="29"/>
    </location>
</feature>
<evidence type="ECO:0000313" key="2">
    <source>
        <dbReference type="EMBL" id="OOM15745.1"/>
    </source>
</evidence>
<sequence length="78" mass="9860">MKAELINIIQILFVLMFFIGVITYVITYFKSCIKKFEYKYIKKIYTKFLEYSRLMIIREYISFEKYDIWRYCEQFKMK</sequence>
<dbReference type="AlphaFoldDB" id="A0A1S8NGZ9"/>
<protein>
    <submittedName>
        <fullName evidence="2">Uncharacterized protein</fullName>
    </submittedName>
</protein>
<gene>
    <name evidence="2" type="ORF">CLOSAC_00160</name>
</gene>